<evidence type="ECO:0000313" key="3">
    <source>
        <dbReference type="Proteomes" id="UP000552038"/>
    </source>
</evidence>
<organism evidence="2 3">
    <name type="scientific">Paenibacillus alvei</name>
    <name type="common">Bacillus alvei</name>
    <dbReference type="NCBI Taxonomy" id="44250"/>
    <lineage>
        <taxon>Bacteria</taxon>
        <taxon>Bacillati</taxon>
        <taxon>Bacillota</taxon>
        <taxon>Bacilli</taxon>
        <taxon>Bacillales</taxon>
        <taxon>Paenibacillaceae</taxon>
        <taxon>Paenibacillus</taxon>
    </lineage>
</organism>
<dbReference type="SUPFAM" id="SSF49785">
    <property type="entry name" value="Galactose-binding domain-like"/>
    <property type="match status" value="1"/>
</dbReference>
<dbReference type="InterPro" id="IPR008979">
    <property type="entry name" value="Galactose-bd-like_sf"/>
</dbReference>
<dbReference type="RefSeq" id="WP_171419742.1">
    <property type="nucleotide sequence ID" value="NZ_JABFOR010000063.1"/>
</dbReference>
<dbReference type="InterPro" id="IPR000421">
    <property type="entry name" value="FA58C"/>
</dbReference>
<comment type="caution">
    <text evidence="2">The sequence shown here is derived from an EMBL/GenBank/DDBJ whole genome shotgun (WGS) entry which is preliminary data.</text>
</comment>
<name>A0AAP7A1J4_PAEAL</name>
<protein>
    <submittedName>
        <fullName evidence="2">Discoidin domain-containing protein</fullName>
    </submittedName>
</protein>
<dbReference type="EMBL" id="JABFOR010000063">
    <property type="protein sequence ID" value="NOJ73924.1"/>
    <property type="molecule type" value="Genomic_DNA"/>
</dbReference>
<evidence type="ECO:0000313" key="2">
    <source>
        <dbReference type="EMBL" id="NOJ73924.1"/>
    </source>
</evidence>
<dbReference type="Proteomes" id="UP000552038">
    <property type="component" value="Unassembled WGS sequence"/>
</dbReference>
<dbReference type="AlphaFoldDB" id="A0AAP7A1J4"/>
<gene>
    <name evidence="2" type="ORF">HMI46_25770</name>
</gene>
<evidence type="ECO:0000259" key="1">
    <source>
        <dbReference type="PROSITE" id="PS50022"/>
    </source>
</evidence>
<reference evidence="2 3" key="1">
    <citation type="submission" date="2020-05" db="EMBL/GenBank/DDBJ databases">
        <title>Whole genome sequencing and identification of novel metabolites from Paenibacillus alvei strain JR949.</title>
        <authorList>
            <person name="Rajendhran J."/>
            <person name="Sree Pranav P."/>
            <person name="Mahalakshmi B."/>
            <person name="Karthikeyan R."/>
        </authorList>
    </citation>
    <scope>NUCLEOTIDE SEQUENCE [LARGE SCALE GENOMIC DNA]</scope>
    <source>
        <strain evidence="2 3">JR949</strain>
    </source>
</reference>
<dbReference type="PROSITE" id="PS50022">
    <property type="entry name" value="FA58C_3"/>
    <property type="match status" value="1"/>
</dbReference>
<accession>A0AAP7A1J4</accession>
<feature type="domain" description="F5/8 type C" evidence="1">
    <location>
        <begin position="188"/>
        <end position="347"/>
    </location>
</feature>
<proteinExistence type="predicted"/>
<sequence length="541" mass="62837">MKQEVYSHGFDHPVKVYTTTTETEMYFLQVPINELSLCRLKSIKFRGLPNVQTKMKIAILQETNRHREYKILLARELINDGKYGDDIYYFEGIDITCPKETFLAIIFDQNTKVPAEGGWYRTYVPWVYSRCLKVNYETIADGSIIDIYNYPANATWEMHYPIEFEIETYETKTEKILFIDESGEYKRYQLPKYIDLSKANENSKYIYSSDTHINHPNSLWKVFNNEVDSGWVSVNGKNQIRFITYDFGVPTTIDRLELEALRIADSVNFGIQYWTFLGSNDNNNWTQLYKCDSNSIGVNGDDYNSSNGSHIRYVDFEKIKPTYQYYKIEFGDGYHKAAPYDFSVGVKRIGLMKFVEEGWETIGRDITDKDFITYGMSKSEVEALSAAELSQLDGDFEVKIFTEIPQSQPVLIKEMEKGKYLPNLVGDEFEILKYTENPLAEEVEFIVEDNEKKSLADYFENNVELSIYSEDGKPEVELGTEVSPLDEYQGNDIELLEYSDVNPIAEKIEKKQFANDSSEKVDGLYIDSLEVDLKNTRELFR</sequence>
<dbReference type="Gene3D" id="2.60.120.260">
    <property type="entry name" value="Galactose-binding domain-like"/>
    <property type="match status" value="1"/>
</dbReference>